<dbReference type="InterPro" id="IPR027350">
    <property type="entry name" value="GT23_dom"/>
</dbReference>
<keyword evidence="7" id="KW-1185">Reference proteome</keyword>
<reference evidence="6" key="1">
    <citation type="submission" date="2020-11" db="EMBL/GenBank/DDBJ databases">
        <authorList>
            <person name="Tran Van P."/>
        </authorList>
    </citation>
    <scope>NUCLEOTIDE SEQUENCE</scope>
</reference>
<dbReference type="Proteomes" id="UP000728032">
    <property type="component" value="Unassembled WGS sequence"/>
</dbReference>
<dbReference type="SUPFAM" id="SSF50044">
    <property type="entry name" value="SH3-domain"/>
    <property type="match status" value="1"/>
</dbReference>
<dbReference type="CDD" id="cd11300">
    <property type="entry name" value="Fut8_like"/>
    <property type="match status" value="1"/>
</dbReference>
<dbReference type="PANTHER" id="PTHR13132:SF29">
    <property type="entry name" value="ALPHA-(1,6)-FUCOSYLTRANSFERASE"/>
    <property type="match status" value="1"/>
</dbReference>
<organism evidence="6">
    <name type="scientific">Oppiella nova</name>
    <dbReference type="NCBI Taxonomy" id="334625"/>
    <lineage>
        <taxon>Eukaryota</taxon>
        <taxon>Metazoa</taxon>
        <taxon>Ecdysozoa</taxon>
        <taxon>Arthropoda</taxon>
        <taxon>Chelicerata</taxon>
        <taxon>Arachnida</taxon>
        <taxon>Acari</taxon>
        <taxon>Acariformes</taxon>
        <taxon>Sarcoptiformes</taxon>
        <taxon>Oribatida</taxon>
        <taxon>Brachypylina</taxon>
        <taxon>Oppioidea</taxon>
        <taxon>Oppiidae</taxon>
        <taxon>Oppiella</taxon>
    </lineage>
</organism>
<feature type="region of interest" description="Important for donor substrate binding" evidence="3">
    <location>
        <begin position="361"/>
        <end position="362"/>
    </location>
</feature>
<name>A0A7R9QJC3_9ACAR</name>
<protein>
    <recommendedName>
        <fullName evidence="5">GT23 domain-containing protein</fullName>
    </recommendedName>
</protein>
<evidence type="ECO:0000256" key="2">
    <source>
        <dbReference type="ARBA" id="ARBA00022679"/>
    </source>
</evidence>
<evidence type="ECO:0000259" key="5">
    <source>
        <dbReference type="PROSITE" id="PS51659"/>
    </source>
</evidence>
<evidence type="ECO:0000256" key="3">
    <source>
        <dbReference type="PROSITE-ProRule" id="PRU00992"/>
    </source>
</evidence>
<evidence type="ECO:0000313" key="7">
    <source>
        <dbReference type="Proteomes" id="UP000728032"/>
    </source>
</evidence>
<evidence type="ECO:0000313" key="6">
    <source>
        <dbReference type="EMBL" id="CAD7648162.1"/>
    </source>
</evidence>
<accession>A0A7R9QJC3</accession>
<keyword evidence="2 3" id="KW-0808">Transferase</keyword>
<gene>
    <name evidence="6" type="ORF">ONB1V03_LOCUS6619</name>
</gene>
<dbReference type="EMBL" id="CAJPVJ010003038">
    <property type="protein sequence ID" value="CAG2167107.1"/>
    <property type="molecule type" value="Genomic_DNA"/>
</dbReference>
<evidence type="ECO:0000256" key="1">
    <source>
        <dbReference type="ARBA" id="ARBA00022676"/>
    </source>
</evidence>
<dbReference type="Pfam" id="PF19745">
    <property type="entry name" value="FUT8_N_cat"/>
    <property type="match status" value="1"/>
</dbReference>
<comment type="similarity">
    <text evidence="3">Belongs to the glycosyltransferase 23 family.</text>
</comment>
<dbReference type="InterPro" id="IPR036028">
    <property type="entry name" value="SH3-like_dom_sf"/>
</dbReference>
<dbReference type="InterPro" id="IPR045573">
    <property type="entry name" value="Fut8_N_cat"/>
</dbReference>
<dbReference type="Gene3D" id="2.30.30.40">
    <property type="entry name" value="SH3 Domains"/>
    <property type="match status" value="1"/>
</dbReference>
<evidence type="ECO:0000256" key="4">
    <source>
        <dbReference type="SAM" id="Coils"/>
    </source>
</evidence>
<sequence>MYLTSVWRSLKGRSLFILVSLSWLLLIAFLFAVTTVFERVPEESNALQADNRYTKLNDRLNEANRQIDLLMAQNKQLAQHLQVLTELKVKREELSLESPKTNKKLKVRNRSPVNVFPSTEFELSFRRVRQNIDEIWHHLRNRMSKKSMSFVNELRYNMIYDLDVLSDRDNRWRYEELKNLSNFVQNRIHRLQNPSDCGTAKKLVCDLNKSCGFGCQVHHLAHCFVAAMALNRTLICDTDDWRTPSDQPNSWGRLFQPISQTCGDPSGHNRTDWSDDKLLNSYQVLYYPIIDYMQPIPPFLPLVIPTQIADPLVRQSGEPFIWFIGQVLKYMMRPSSDMSQYIDNFKRDNQFKHPIVGIHVRRTDKIGTEAKFHTIHEYMFFVEDFYNKLDLKNERNSVHKKVERLVYLATDEPEVWRKEITPYQEKGYVFKGDIKLSESADPYQRREFESLHNVVVDLLLLSQCDYIVCTFSSQICRLAFELMQTRHSTQDLSQAFYSLDDIYYFGGQVFHGKKALVSHSAQNDREISFKSGDILGIARNEHNGYNTGDHNRTKHKGLYPRFKVTEFVESVPFDVFD</sequence>
<dbReference type="PROSITE" id="PS51659">
    <property type="entry name" value="GT23"/>
    <property type="match status" value="1"/>
</dbReference>
<feature type="domain" description="GT23" evidence="5">
    <location>
        <begin position="199"/>
        <end position="499"/>
    </location>
</feature>
<proteinExistence type="inferred from homology"/>
<dbReference type="AlphaFoldDB" id="A0A7R9QJC3"/>
<dbReference type="OrthoDB" id="2014825at2759"/>
<keyword evidence="1 3" id="KW-0328">Glycosyltransferase</keyword>
<dbReference type="EMBL" id="OC917863">
    <property type="protein sequence ID" value="CAD7648162.1"/>
    <property type="molecule type" value="Genomic_DNA"/>
</dbReference>
<dbReference type="GO" id="GO:0046921">
    <property type="term" value="F:alpha-(1-&gt;6)-fucosyltransferase activity"/>
    <property type="evidence" value="ECO:0007669"/>
    <property type="project" value="TreeGrafter"/>
</dbReference>
<dbReference type="GO" id="GO:0006487">
    <property type="term" value="P:protein N-linked glycosylation"/>
    <property type="evidence" value="ECO:0007669"/>
    <property type="project" value="TreeGrafter"/>
</dbReference>
<dbReference type="PANTHER" id="PTHR13132">
    <property type="entry name" value="ALPHA- 1,6 -FUCOSYLTRANSFERASE"/>
    <property type="match status" value="1"/>
</dbReference>
<feature type="coiled-coil region" evidence="4">
    <location>
        <begin position="46"/>
        <end position="97"/>
    </location>
</feature>
<dbReference type="Gene3D" id="3.40.50.11350">
    <property type="match status" value="1"/>
</dbReference>
<keyword evidence="4" id="KW-0175">Coiled coil</keyword>